<dbReference type="AlphaFoldDB" id="A0A401Z7P3"/>
<dbReference type="InterPro" id="IPR011915">
    <property type="entry name" value="GlrX_actino"/>
</dbReference>
<reference evidence="4" key="1">
    <citation type="submission" date="2018-12" db="EMBL/GenBank/DDBJ databases">
        <title>Tengunoibacter tsumagoiensis gen. nov., sp. nov., Dictyobacter kobayashii sp. nov., D. alpinus sp. nov., and D. joshuensis sp. nov. and description of Dictyobacteraceae fam. nov. within the order Ktedonobacterales isolated from Tengu-no-mugimeshi.</title>
        <authorList>
            <person name="Wang C.M."/>
            <person name="Zheng Y."/>
            <person name="Sakai Y."/>
            <person name="Toyoda A."/>
            <person name="Minakuchi Y."/>
            <person name="Abe K."/>
            <person name="Yokota A."/>
            <person name="Yabe S."/>
        </authorList>
    </citation>
    <scope>NUCLEOTIDE SEQUENCE [LARGE SCALE GENOMIC DNA]</scope>
    <source>
        <strain evidence="4">S-27</strain>
    </source>
</reference>
<evidence type="ECO:0000256" key="1">
    <source>
        <dbReference type="PROSITE-ProRule" id="PRU01282"/>
    </source>
</evidence>
<dbReference type="InterPro" id="IPR006660">
    <property type="entry name" value="Arsenate_reductase-like"/>
</dbReference>
<gene>
    <name evidence="3" type="ORF">KDAU_01670</name>
</gene>
<dbReference type="GO" id="GO:0009055">
    <property type="term" value="F:electron transfer activity"/>
    <property type="evidence" value="ECO:0007669"/>
    <property type="project" value="TreeGrafter"/>
</dbReference>
<feature type="domain" description="Glutaredoxin" evidence="2">
    <location>
        <begin position="15"/>
        <end position="70"/>
    </location>
</feature>
<dbReference type="Gene3D" id="3.40.30.10">
    <property type="entry name" value="Glutaredoxin"/>
    <property type="match status" value="1"/>
</dbReference>
<dbReference type="PANTHER" id="PTHR34386:SF1">
    <property type="entry name" value="GLUTAREDOXIN-LIKE PROTEIN NRDH"/>
    <property type="match status" value="1"/>
</dbReference>
<proteinExistence type="inferred from homology"/>
<dbReference type="InterPro" id="IPR036249">
    <property type="entry name" value="Thioredoxin-like_sf"/>
</dbReference>
<dbReference type="EMBL" id="BIFQ01000001">
    <property type="protein sequence ID" value="GCE02838.1"/>
    <property type="molecule type" value="Genomic_DNA"/>
</dbReference>
<dbReference type="InterPro" id="IPR051548">
    <property type="entry name" value="Grx-like_ET"/>
</dbReference>
<dbReference type="NCBIfam" id="TIGR02200">
    <property type="entry name" value="GlrX_actino"/>
    <property type="match status" value="1"/>
</dbReference>
<dbReference type="PROSITE" id="PS51353">
    <property type="entry name" value="ARSC"/>
    <property type="match status" value="1"/>
</dbReference>
<protein>
    <submittedName>
        <fullName evidence="3">NrdH-redoxin</fullName>
    </submittedName>
</protein>
<dbReference type="CDD" id="cd02976">
    <property type="entry name" value="NrdH"/>
    <property type="match status" value="1"/>
</dbReference>
<dbReference type="Proteomes" id="UP000287224">
    <property type="component" value="Unassembled WGS sequence"/>
</dbReference>
<accession>A0A401Z7P3</accession>
<name>A0A401Z7P3_9CHLR</name>
<evidence type="ECO:0000259" key="2">
    <source>
        <dbReference type="Pfam" id="PF00462"/>
    </source>
</evidence>
<comment type="caution">
    <text evidence="3">The sequence shown here is derived from an EMBL/GenBank/DDBJ whole genome shotgun (WGS) entry which is preliminary data.</text>
</comment>
<dbReference type="SUPFAM" id="SSF52833">
    <property type="entry name" value="Thioredoxin-like"/>
    <property type="match status" value="1"/>
</dbReference>
<organism evidence="3 4">
    <name type="scientific">Dictyobacter aurantiacus</name>
    <dbReference type="NCBI Taxonomy" id="1936993"/>
    <lineage>
        <taxon>Bacteria</taxon>
        <taxon>Bacillati</taxon>
        <taxon>Chloroflexota</taxon>
        <taxon>Ktedonobacteria</taxon>
        <taxon>Ktedonobacterales</taxon>
        <taxon>Dictyobacteraceae</taxon>
        <taxon>Dictyobacter</taxon>
    </lineage>
</organism>
<dbReference type="InterPro" id="IPR002109">
    <property type="entry name" value="Glutaredoxin"/>
</dbReference>
<evidence type="ECO:0000313" key="3">
    <source>
        <dbReference type="EMBL" id="GCE02838.1"/>
    </source>
</evidence>
<dbReference type="PANTHER" id="PTHR34386">
    <property type="entry name" value="GLUTAREDOXIN"/>
    <property type="match status" value="1"/>
</dbReference>
<dbReference type="GO" id="GO:0045454">
    <property type="term" value="P:cell redox homeostasis"/>
    <property type="evidence" value="ECO:0007669"/>
    <property type="project" value="TreeGrafter"/>
</dbReference>
<dbReference type="PROSITE" id="PS51354">
    <property type="entry name" value="GLUTAREDOXIN_2"/>
    <property type="match status" value="1"/>
</dbReference>
<evidence type="ECO:0000313" key="4">
    <source>
        <dbReference type="Proteomes" id="UP000287224"/>
    </source>
</evidence>
<dbReference type="Pfam" id="PF00462">
    <property type="entry name" value="Glutaredoxin"/>
    <property type="match status" value="1"/>
</dbReference>
<comment type="similarity">
    <text evidence="1">Belongs to the ArsC family.</text>
</comment>
<keyword evidence="4" id="KW-1185">Reference proteome</keyword>
<sequence>MSEANVETPQTEKKITMYATTWCGDCRFAKRWFDSHGIAYDYINIEENEQAADYVTKVNGGSRTVPTIVFPDGSVLVEPNARDLSAKFPELAK</sequence>